<keyword evidence="3" id="KW-0223">Dioxygenase</keyword>
<comment type="cofactor">
    <cofactor evidence="1">
        <name>L-ascorbate</name>
        <dbReference type="ChEBI" id="CHEBI:38290"/>
    </cofactor>
</comment>
<keyword evidence="4" id="KW-0560">Oxidoreductase</keyword>
<gene>
    <name evidence="7" type="ORF">SCHPADRAFT_829289</name>
</gene>
<sequence length="228" mass="25476">MAKASSDQSTLQFPSLASKKNLSCEVVEEDQIIIIQDALNEDECKRFIDFVEGLPLELTPPPKKGDAQRVNHRISISSPEFARTLFELFAPHLPSFTPYLSISSSTRNAKVAEPRVTHSFNSNIRLYKYTEGQYFGCHYDDSVKDPLAAGVHSEWTILIYLSGVEDGVVGGETVFYKGAGKKKVEIRPTLRRGSALLHKHGQYCLLHEGAPVLKGTKYVLRSDLMFLD</sequence>
<evidence type="ECO:0000256" key="4">
    <source>
        <dbReference type="ARBA" id="ARBA00023002"/>
    </source>
</evidence>
<name>A0A0H2RLZ1_9AGAM</name>
<dbReference type="GO" id="GO:0005783">
    <property type="term" value="C:endoplasmic reticulum"/>
    <property type="evidence" value="ECO:0007669"/>
    <property type="project" value="TreeGrafter"/>
</dbReference>
<evidence type="ECO:0000256" key="3">
    <source>
        <dbReference type="ARBA" id="ARBA00022964"/>
    </source>
</evidence>
<accession>A0A0H2RLZ1</accession>
<evidence type="ECO:0000313" key="7">
    <source>
        <dbReference type="EMBL" id="KLO12617.1"/>
    </source>
</evidence>
<dbReference type="PANTHER" id="PTHR10869">
    <property type="entry name" value="PROLYL 4-HYDROXYLASE ALPHA SUBUNIT"/>
    <property type="match status" value="1"/>
</dbReference>
<dbReference type="InterPro" id="IPR044862">
    <property type="entry name" value="Pro_4_hyd_alph_FE2OG_OXY"/>
</dbReference>
<dbReference type="OrthoDB" id="69177at2759"/>
<dbReference type="GO" id="GO:0004656">
    <property type="term" value="F:procollagen-proline 4-dioxygenase activity"/>
    <property type="evidence" value="ECO:0007669"/>
    <property type="project" value="TreeGrafter"/>
</dbReference>
<evidence type="ECO:0000313" key="8">
    <source>
        <dbReference type="Proteomes" id="UP000053477"/>
    </source>
</evidence>
<protein>
    <recommendedName>
        <fullName evidence="6">Fe2OG dioxygenase domain-containing protein</fullName>
    </recommendedName>
</protein>
<dbReference type="AlphaFoldDB" id="A0A0H2RLZ1"/>
<reference evidence="7 8" key="1">
    <citation type="submission" date="2015-04" db="EMBL/GenBank/DDBJ databases">
        <title>Complete genome sequence of Schizopora paradoxa KUC8140, a cosmopolitan wood degrader in East Asia.</title>
        <authorList>
            <consortium name="DOE Joint Genome Institute"/>
            <person name="Min B."/>
            <person name="Park H."/>
            <person name="Jang Y."/>
            <person name="Kim J.-J."/>
            <person name="Kim K.H."/>
            <person name="Pangilinan J."/>
            <person name="Lipzen A."/>
            <person name="Riley R."/>
            <person name="Grigoriev I.V."/>
            <person name="Spatafora J.W."/>
            <person name="Choi I.-G."/>
        </authorList>
    </citation>
    <scope>NUCLEOTIDE SEQUENCE [LARGE SCALE GENOMIC DNA]</scope>
    <source>
        <strain evidence="7 8">KUC8140</strain>
    </source>
</reference>
<keyword evidence="8" id="KW-1185">Reference proteome</keyword>
<proteinExistence type="predicted"/>
<dbReference type="GO" id="GO:0005506">
    <property type="term" value="F:iron ion binding"/>
    <property type="evidence" value="ECO:0007669"/>
    <property type="project" value="InterPro"/>
</dbReference>
<keyword evidence="5" id="KW-0408">Iron</keyword>
<dbReference type="PROSITE" id="PS51471">
    <property type="entry name" value="FE2OG_OXY"/>
    <property type="match status" value="1"/>
</dbReference>
<dbReference type="EMBL" id="KQ085974">
    <property type="protein sequence ID" value="KLO12617.1"/>
    <property type="molecule type" value="Genomic_DNA"/>
</dbReference>
<evidence type="ECO:0000256" key="5">
    <source>
        <dbReference type="ARBA" id="ARBA00023004"/>
    </source>
</evidence>
<dbReference type="Proteomes" id="UP000053477">
    <property type="component" value="Unassembled WGS sequence"/>
</dbReference>
<feature type="domain" description="Fe2OG dioxygenase" evidence="6">
    <location>
        <begin position="119"/>
        <end position="228"/>
    </location>
</feature>
<evidence type="ECO:0000256" key="2">
    <source>
        <dbReference type="ARBA" id="ARBA00022723"/>
    </source>
</evidence>
<dbReference type="PANTHER" id="PTHR10869:SF236">
    <property type="entry name" value="PROLYL 4-HYDROXYLASE ALPHA SUBUNIT DOMAIN-CONTAINING PROTEIN"/>
    <property type="match status" value="1"/>
</dbReference>
<keyword evidence="2" id="KW-0479">Metal-binding</keyword>
<dbReference type="Gene3D" id="2.60.120.620">
    <property type="entry name" value="q2cbj1_9rhob like domain"/>
    <property type="match status" value="1"/>
</dbReference>
<dbReference type="InterPro" id="IPR045054">
    <property type="entry name" value="P4HA-like"/>
</dbReference>
<evidence type="ECO:0000256" key="1">
    <source>
        <dbReference type="ARBA" id="ARBA00001961"/>
    </source>
</evidence>
<dbReference type="InParanoid" id="A0A0H2RLZ1"/>
<evidence type="ECO:0000259" key="6">
    <source>
        <dbReference type="PROSITE" id="PS51471"/>
    </source>
</evidence>
<organism evidence="7 8">
    <name type="scientific">Schizopora paradoxa</name>
    <dbReference type="NCBI Taxonomy" id="27342"/>
    <lineage>
        <taxon>Eukaryota</taxon>
        <taxon>Fungi</taxon>
        <taxon>Dikarya</taxon>
        <taxon>Basidiomycota</taxon>
        <taxon>Agaricomycotina</taxon>
        <taxon>Agaricomycetes</taxon>
        <taxon>Hymenochaetales</taxon>
        <taxon>Schizoporaceae</taxon>
        <taxon>Schizopora</taxon>
    </lineage>
</organism>
<dbReference type="GO" id="GO:0031418">
    <property type="term" value="F:L-ascorbic acid binding"/>
    <property type="evidence" value="ECO:0007669"/>
    <property type="project" value="InterPro"/>
</dbReference>
<dbReference type="InterPro" id="IPR006620">
    <property type="entry name" value="Pro_4_hyd_alph"/>
</dbReference>
<dbReference type="InterPro" id="IPR005123">
    <property type="entry name" value="Oxoglu/Fe-dep_dioxygenase_dom"/>
</dbReference>
<dbReference type="Pfam" id="PF13640">
    <property type="entry name" value="2OG-FeII_Oxy_3"/>
    <property type="match status" value="1"/>
</dbReference>
<dbReference type="SMART" id="SM00702">
    <property type="entry name" value="P4Hc"/>
    <property type="match status" value="1"/>
</dbReference>